<dbReference type="AlphaFoldDB" id="T1EYK2"/>
<reference evidence="3" key="1">
    <citation type="submission" date="2012-12" db="EMBL/GenBank/DDBJ databases">
        <authorList>
            <person name="Hellsten U."/>
            <person name="Grimwood J."/>
            <person name="Chapman J.A."/>
            <person name="Shapiro H."/>
            <person name="Aerts A."/>
            <person name="Otillar R.P."/>
            <person name="Terry A.Y."/>
            <person name="Boore J.L."/>
            <person name="Simakov O."/>
            <person name="Marletaz F."/>
            <person name="Cho S.-J."/>
            <person name="Edsinger-Gonzales E."/>
            <person name="Havlak P."/>
            <person name="Kuo D.-H."/>
            <person name="Larsson T."/>
            <person name="Lv J."/>
            <person name="Arendt D."/>
            <person name="Savage R."/>
            <person name="Osoegawa K."/>
            <person name="de Jong P."/>
            <person name="Lindberg D.R."/>
            <person name="Seaver E.C."/>
            <person name="Weisblat D.A."/>
            <person name="Putnam N.H."/>
            <person name="Grigoriev I.V."/>
            <person name="Rokhsar D.S."/>
        </authorList>
    </citation>
    <scope>NUCLEOTIDE SEQUENCE</scope>
</reference>
<dbReference type="RefSeq" id="XP_009010263.1">
    <property type="nucleotide sequence ID" value="XM_009012015.1"/>
</dbReference>
<evidence type="ECO:0000313" key="3">
    <source>
        <dbReference type="Proteomes" id="UP000015101"/>
    </source>
</evidence>
<evidence type="ECO:0000313" key="2">
    <source>
        <dbReference type="EnsemblMetazoa" id="HelroP166817"/>
    </source>
</evidence>
<dbReference type="EnsemblMetazoa" id="HelroT166817">
    <property type="protein sequence ID" value="HelroP166817"/>
    <property type="gene ID" value="HelroG166817"/>
</dbReference>
<name>T1EYK2_HELRO</name>
<reference evidence="1 3" key="2">
    <citation type="journal article" date="2013" name="Nature">
        <title>Insights into bilaterian evolution from three spiralian genomes.</title>
        <authorList>
            <person name="Simakov O."/>
            <person name="Marletaz F."/>
            <person name="Cho S.J."/>
            <person name="Edsinger-Gonzales E."/>
            <person name="Havlak P."/>
            <person name="Hellsten U."/>
            <person name="Kuo D.H."/>
            <person name="Larsson T."/>
            <person name="Lv J."/>
            <person name="Arendt D."/>
            <person name="Savage R."/>
            <person name="Osoegawa K."/>
            <person name="de Jong P."/>
            <person name="Grimwood J."/>
            <person name="Chapman J.A."/>
            <person name="Shapiro H."/>
            <person name="Aerts A."/>
            <person name="Otillar R.P."/>
            <person name="Terry A.Y."/>
            <person name="Boore J.L."/>
            <person name="Grigoriev I.V."/>
            <person name="Lindberg D.R."/>
            <person name="Seaver E.C."/>
            <person name="Weisblat D.A."/>
            <person name="Putnam N.H."/>
            <person name="Rokhsar D.S."/>
        </authorList>
    </citation>
    <scope>NUCLEOTIDE SEQUENCE</scope>
</reference>
<organism evidence="2 3">
    <name type="scientific">Helobdella robusta</name>
    <name type="common">Californian leech</name>
    <dbReference type="NCBI Taxonomy" id="6412"/>
    <lineage>
        <taxon>Eukaryota</taxon>
        <taxon>Metazoa</taxon>
        <taxon>Spiralia</taxon>
        <taxon>Lophotrochozoa</taxon>
        <taxon>Annelida</taxon>
        <taxon>Clitellata</taxon>
        <taxon>Hirudinea</taxon>
        <taxon>Rhynchobdellida</taxon>
        <taxon>Glossiphoniidae</taxon>
        <taxon>Helobdella</taxon>
    </lineage>
</organism>
<sequence length="121" mass="13254">MFLEIFKLSFSCPTNYIEFSSPGILYRSELPAIGILPLSTVCNFLEQQRCYDVSKNNNNTASNNIDAIGNCIISNSANKDLQNSNNTVNNGFNIYGNNNDTVCNINIGNNVNTTDGSNNQS</sequence>
<reference evidence="2" key="3">
    <citation type="submission" date="2015-06" db="UniProtKB">
        <authorList>
            <consortium name="EnsemblMetazoa"/>
        </authorList>
    </citation>
    <scope>IDENTIFICATION</scope>
</reference>
<gene>
    <name evidence="2" type="primary">20201652</name>
    <name evidence="1" type="ORF">HELRODRAFT_166817</name>
</gene>
<dbReference type="Proteomes" id="UP000015101">
    <property type="component" value="Unassembled WGS sequence"/>
</dbReference>
<proteinExistence type="predicted"/>
<dbReference type="EMBL" id="KB095812">
    <property type="protein sequence ID" value="ESO11775.1"/>
    <property type="molecule type" value="Genomic_DNA"/>
</dbReference>
<protein>
    <submittedName>
        <fullName evidence="1 2">Uncharacterized protein</fullName>
    </submittedName>
</protein>
<dbReference type="GeneID" id="20201652"/>
<dbReference type="KEGG" id="hro:HELRODRAFT_166817"/>
<dbReference type="CTD" id="20201652"/>
<dbReference type="InParanoid" id="T1EYK2"/>
<dbReference type="EMBL" id="AMQM01002572">
    <property type="status" value="NOT_ANNOTATED_CDS"/>
    <property type="molecule type" value="Genomic_DNA"/>
</dbReference>
<accession>T1EYK2</accession>
<evidence type="ECO:0000313" key="1">
    <source>
        <dbReference type="EMBL" id="ESO11775.1"/>
    </source>
</evidence>
<keyword evidence="3" id="KW-1185">Reference proteome</keyword>
<dbReference type="HOGENOM" id="CLU_2040590_0_0_1"/>